<reference evidence="17 18" key="1">
    <citation type="submission" date="2024-05" db="EMBL/GenBank/DDBJ databases">
        <title>Genetic variation in Jamaican populations of the coffee berry borer (Hypothenemus hampei).</title>
        <authorList>
            <person name="Errbii M."/>
            <person name="Myrie A."/>
        </authorList>
    </citation>
    <scope>NUCLEOTIDE SEQUENCE [LARGE SCALE GENOMIC DNA]</scope>
    <source>
        <strain evidence="17">JA-Hopewell-2020-01-JO</strain>
        <tissue evidence="17">Whole body</tissue>
    </source>
</reference>
<keyword evidence="16" id="KW-1133">Transmembrane helix</keyword>
<keyword evidence="18" id="KW-1185">Reference proteome</keyword>
<evidence type="ECO:0000256" key="13">
    <source>
        <dbReference type="ARBA" id="ARBA00023136"/>
    </source>
</evidence>
<dbReference type="SUPFAM" id="SSF48264">
    <property type="entry name" value="Cytochrome P450"/>
    <property type="match status" value="1"/>
</dbReference>
<evidence type="ECO:0000256" key="9">
    <source>
        <dbReference type="ARBA" id="ARBA00022848"/>
    </source>
</evidence>
<evidence type="ECO:0000256" key="7">
    <source>
        <dbReference type="ARBA" id="ARBA00022723"/>
    </source>
</evidence>
<keyword evidence="9" id="KW-0492">Microsome</keyword>
<dbReference type="AlphaFoldDB" id="A0ABD1EN50"/>
<dbReference type="Gene3D" id="1.10.630.10">
    <property type="entry name" value="Cytochrome P450"/>
    <property type="match status" value="1"/>
</dbReference>
<evidence type="ECO:0000256" key="11">
    <source>
        <dbReference type="ARBA" id="ARBA00023004"/>
    </source>
</evidence>
<name>A0ABD1EN50_HYPHA</name>
<protein>
    <recommendedName>
        <fullName evidence="19">Cytochrome P450</fullName>
    </recommendedName>
</protein>
<dbReference type="InterPro" id="IPR002401">
    <property type="entry name" value="Cyt_P450_E_grp-I"/>
</dbReference>
<proteinExistence type="inferred from homology"/>
<feature type="transmembrane region" description="Helical" evidence="16">
    <location>
        <begin position="6"/>
        <end position="28"/>
    </location>
</feature>
<evidence type="ECO:0000256" key="2">
    <source>
        <dbReference type="ARBA" id="ARBA00003690"/>
    </source>
</evidence>
<dbReference type="GO" id="GO:0046872">
    <property type="term" value="F:metal ion binding"/>
    <property type="evidence" value="ECO:0007669"/>
    <property type="project" value="UniProtKB-KW"/>
</dbReference>
<evidence type="ECO:0000256" key="4">
    <source>
        <dbReference type="ARBA" id="ARBA00004406"/>
    </source>
</evidence>
<keyword evidence="13 16" id="KW-0472">Membrane</keyword>
<dbReference type="InterPro" id="IPR036396">
    <property type="entry name" value="Cyt_P450_sf"/>
</dbReference>
<dbReference type="InterPro" id="IPR017972">
    <property type="entry name" value="Cyt_P450_CS"/>
</dbReference>
<keyword evidence="10 15" id="KW-0560">Oxidoreductase</keyword>
<dbReference type="Proteomes" id="UP001566132">
    <property type="component" value="Unassembled WGS sequence"/>
</dbReference>
<dbReference type="PANTHER" id="PTHR24291">
    <property type="entry name" value="CYTOCHROME P450 FAMILY 4"/>
    <property type="match status" value="1"/>
</dbReference>
<evidence type="ECO:0000313" key="18">
    <source>
        <dbReference type="Proteomes" id="UP001566132"/>
    </source>
</evidence>
<keyword evidence="11 14" id="KW-0408">Iron</keyword>
<evidence type="ECO:0000256" key="16">
    <source>
        <dbReference type="SAM" id="Phobius"/>
    </source>
</evidence>
<dbReference type="GO" id="GO:0004497">
    <property type="term" value="F:monooxygenase activity"/>
    <property type="evidence" value="ECO:0007669"/>
    <property type="project" value="UniProtKB-KW"/>
</dbReference>
<dbReference type="GO" id="GO:0005789">
    <property type="term" value="C:endoplasmic reticulum membrane"/>
    <property type="evidence" value="ECO:0007669"/>
    <property type="project" value="UniProtKB-SubCell"/>
</dbReference>
<evidence type="ECO:0000256" key="10">
    <source>
        <dbReference type="ARBA" id="ARBA00023002"/>
    </source>
</evidence>
<dbReference type="Pfam" id="PF00067">
    <property type="entry name" value="p450"/>
    <property type="match status" value="1"/>
</dbReference>
<evidence type="ECO:0000256" key="3">
    <source>
        <dbReference type="ARBA" id="ARBA00004174"/>
    </source>
</evidence>
<evidence type="ECO:0000313" key="17">
    <source>
        <dbReference type="EMBL" id="KAL1497933.1"/>
    </source>
</evidence>
<dbReference type="PROSITE" id="PS00086">
    <property type="entry name" value="CYTOCHROME_P450"/>
    <property type="match status" value="1"/>
</dbReference>
<feature type="binding site" description="axial binding residue" evidence="14">
    <location>
        <position position="443"/>
    </location>
    <ligand>
        <name>heme</name>
        <dbReference type="ChEBI" id="CHEBI:30413"/>
    </ligand>
    <ligandPart>
        <name>Fe</name>
        <dbReference type="ChEBI" id="CHEBI:18248"/>
    </ligandPart>
</feature>
<evidence type="ECO:0000256" key="1">
    <source>
        <dbReference type="ARBA" id="ARBA00001971"/>
    </source>
</evidence>
<dbReference type="PANTHER" id="PTHR24291:SF189">
    <property type="entry name" value="CYTOCHROME P450 4C3-RELATED"/>
    <property type="match status" value="1"/>
</dbReference>
<evidence type="ECO:0000256" key="12">
    <source>
        <dbReference type="ARBA" id="ARBA00023033"/>
    </source>
</evidence>
<accession>A0ABD1EN50</accession>
<evidence type="ECO:0008006" key="19">
    <source>
        <dbReference type="Google" id="ProtNLM"/>
    </source>
</evidence>
<dbReference type="InterPro" id="IPR050196">
    <property type="entry name" value="Cytochrome_P450_Monoox"/>
</dbReference>
<evidence type="ECO:0000256" key="8">
    <source>
        <dbReference type="ARBA" id="ARBA00022824"/>
    </source>
</evidence>
<evidence type="ECO:0000256" key="5">
    <source>
        <dbReference type="ARBA" id="ARBA00010617"/>
    </source>
</evidence>
<comment type="subcellular location">
    <subcellularLocation>
        <location evidence="4">Endoplasmic reticulum membrane</location>
        <topology evidence="4">Peripheral membrane protein</topology>
    </subcellularLocation>
    <subcellularLocation>
        <location evidence="3">Microsome membrane</location>
        <topology evidence="3">Peripheral membrane protein</topology>
    </subcellularLocation>
</comment>
<keyword evidence="6 14" id="KW-0349">Heme</keyword>
<keyword evidence="7 14" id="KW-0479">Metal-binding</keyword>
<evidence type="ECO:0000256" key="15">
    <source>
        <dbReference type="RuleBase" id="RU000461"/>
    </source>
</evidence>
<dbReference type="EMBL" id="JBDJPC010000006">
    <property type="protein sequence ID" value="KAL1497933.1"/>
    <property type="molecule type" value="Genomic_DNA"/>
</dbReference>
<comment type="caution">
    <text evidence="17">The sequence shown here is derived from an EMBL/GenBank/DDBJ whole genome shotgun (WGS) entry which is preliminary data.</text>
</comment>
<sequence length="501" mass="59044">MLFCKNVAVFLIFILFLYLCRFYIFFIYKKRRFLKFAYNEKGFFLPILPQIGTMYVAIFTGTQINPLSIMDWMYKKIGLPCSLWVGTDYYYISMDADEIKTILNHSEGYGKADFYNKFRVFFKDTLLTVPYDQWKVRRRHFTKSFKPNMLKMYFPTFLEQSRQLIKEIEVQNNNECIFERFSKYTYTNFFLTHAGLDETSKFKDMNRLGVLLGSIQSEFGRIILDPLMTVRLYFKCLPKGKNIFEKLKEANTFIMGVIERKKKQMKEVKGYIENNKEVCLLDLVLNFQNNMFTQKQVYEEFGLFQGAATETTASSLAFTCILLGMYPEIQEKLYQEVRNALGDCDLTMEAVESLPYMEAVIFESLRLLPVIPLLGRKCSADIDLGGKILPKDSNFLIDIYHLHRNPKYWKNPLKFDPTRFLPENVKNIYPYSFIPFSNGPRDCIGKRQALILMKTTIANILRNFRIISNHKSILEFQLRSCVSIIVANKLHYEFIPRNRQN</sequence>
<keyword evidence="12 15" id="KW-0503">Monooxygenase</keyword>
<dbReference type="InterPro" id="IPR001128">
    <property type="entry name" value="Cyt_P450"/>
</dbReference>
<organism evidence="17 18">
    <name type="scientific">Hypothenemus hampei</name>
    <name type="common">Coffee berry borer</name>
    <dbReference type="NCBI Taxonomy" id="57062"/>
    <lineage>
        <taxon>Eukaryota</taxon>
        <taxon>Metazoa</taxon>
        <taxon>Ecdysozoa</taxon>
        <taxon>Arthropoda</taxon>
        <taxon>Hexapoda</taxon>
        <taxon>Insecta</taxon>
        <taxon>Pterygota</taxon>
        <taxon>Neoptera</taxon>
        <taxon>Endopterygota</taxon>
        <taxon>Coleoptera</taxon>
        <taxon>Polyphaga</taxon>
        <taxon>Cucujiformia</taxon>
        <taxon>Curculionidae</taxon>
        <taxon>Scolytinae</taxon>
        <taxon>Hypothenemus</taxon>
    </lineage>
</organism>
<comment type="similarity">
    <text evidence="5 15">Belongs to the cytochrome P450 family.</text>
</comment>
<keyword evidence="8" id="KW-0256">Endoplasmic reticulum</keyword>
<comment type="function">
    <text evidence="2">May be involved in the metabolism of insect hormones and in the breakdown of synthetic insecticides.</text>
</comment>
<comment type="cofactor">
    <cofactor evidence="1 14">
        <name>heme</name>
        <dbReference type="ChEBI" id="CHEBI:30413"/>
    </cofactor>
</comment>
<keyword evidence="16" id="KW-0812">Transmembrane</keyword>
<gene>
    <name evidence="17" type="ORF">ABEB36_008813</name>
</gene>
<evidence type="ECO:0000256" key="6">
    <source>
        <dbReference type="ARBA" id="ARBA00022617"/>
    </source>
</evidence>
<dbReference type="PRINTS" id="PR00463">
    <property type="entry name" value="EP450I"/>
</dbReference>
<dbReference type="PRINTS" id="PR00385">
    <property type="entry name" value="P450"/>
</dbReference>
<evidence type="ECO:0000256" key="14">
    <source>
        <dbReference type="PIRSR" id="PIRSR602401-1"/>
    </source>
</evidence>